<reference evidence="2" key="1">
    <citation type="journal article" date="2019" name="Int. J. Syst. Evol. Microbiol.">
        <title>The Global Catalogue of Microorganisms (GCM) 10K type strain sequencing project: providing services to taxonomists for standard genome sequencing and annotation.</title>
        <authorList>
            <consortium name="The Broad Institute Genomics Platform"/>
            <consortium name="The Broad Institute Genome Sequencing Center for Infectious Disease"/>
            <person name="Wu L."/>
            <person name="Ma J."/>
        </authorList>
    </citation>
    <scope>NUCLEOTIDE SEQUENCE [LARGE SCALE GENOMIC DNA]</scope>
    <source>
        <strain evidence="2">CGMCC 1.15044</strain>
    </source>
</reference>
<evidence type="ECO:0000313" key="2">
    <source>
        <dbReference type="Proteomes" id="UP000609323"/>
    </source>
</evidence>
<accession>A0ABQ1G6S6</accession>
<name>A0ABQ1G6S6_9BACL</name>
<evidence type="ECO:0000313" key="1">
    <source>
        <dbReference type="EMBL" id="GGA37855.1"/>
    </source>
</evidence>
<organism evidence="1 2">
    <name type="scientific">Paenibacillus physcomitrellae</name>
    <dbReference type="NCBI Taxonomy" id="1619311"/>
    <lineage>
        <taxon>Bacteria</taxon>
        <taxon>Bacillati</taxon>
        <taxon>Bacillota</taxon>
        <taxon>Bacilli</taxon>
        <taxon>Bacillales</taxon>
        <taxon>Paenibacillaceae</taxon>
        <taxon>Paenibacillus</taxon>
    </lineage>
</organism>
<sequence length="83" mass="9771">MEDGHMNEHNDKQSFYTAEEIGRSLGTTPEQVKRFTQQGLTTFIPANSRTYSKYGFRVWEADLLAFFNCKTFDDFRKLKYRGC</sequence>
<dbReference type="EMBL" id="BMHF01000007">
    <property type="protein sequence ID" value="GGA37855.1"/>
    <property type="molecule type" value="Genomic_DNA"/>
</dbReference>
<protein>
    <recommendedName>
        <fullName evidence="3">DNA-binding protein</fullName>
    </recommendedName>
</protein>
<proteinExistence type="predicted"/>
<gene>
    <name evidence="1" type="ORF">GCM10010917_23860</name>
</gene>
<comment type="caution">
    <text evidence="1">The sequence shown here is derived from an EMBL/GenBank/DDBJ whole genome shotgun (WGS) entry which is preliminary data.</text>
</comment>
<dbReference type="Proteomes" id="UP000609323">
    <property type="component" value="Unassembled WGS sequence"/>
</dbReference>
<keyword evidence="2" id="KW-1185">Reference proteome</keyword>
<evidence type="ECO:0008006" key="3">
    <source>
        <dbReference type="Google" id="ProtNLM"/>
    </source>
</evidence>